<reference evidence="2 3" key="1">
    <citation type="submission" date="2020-02" db="EMBL/GenBank/DDBJ databases">
        <authorList>
            <person name="Ferguson B K."/>
        </authorList>
    </citation>
    <scope>NUCLEOTIDE SEQUENCE [LARGE SCALE GENOMIC DNA]</scope>
</reference>
<name>A0A6H5FVA7_9HEMI</name>
<feature type="compositionally biased region" description="Polar residues" evidence="1">
    <location>
        <begin position="132"/>
        <end position="148"/>
    </location>
</feature>
<feature type="region of interest" description="Disordered" evidence="1">
    <location>
        <begin position="35"/>
        <end position="58"/>
    </location>
</feature>
<gene>
    <name evidence="2" type="ORF">NTEN_LOCUS302</name>
</gene>
<sequence>MSLRSAIRHPLREVSVNLNRMNSSVYSAVPIRAARPPGSLRNSSNRLEASSRTARRSSGALKKCTTLLKWSVSLKGNDLLLQGRGRDGKQIKAGQIIKYNAPEIVTSTGVYAVLKGATFNNPPLKCQESDDITSSFDQSSPKPSTSLPKNVKRNKKQFENERTASEFFSGGLHFGRSSERFGRAGTTEKRKCLSSEQSQASSLKSAITKGGKTPWSKVKGIIHTKSVRKRGATDDRWGHDASINEAGETSPGTSRKSKWFKVRNVFLQGSRSAPASPVRATSFTYDLGLPRSKSIGSLADLNATPSMAQQPSSLSLNDMDDFAHCGSIKAAIDYHNGEDLIREYEMDNCFENSSVDLGNENDRGRRLSPMREYTVKLEDFSEVRTTMFDDEATQTTYEYDDGKYHNFCNSCYVPSYEDTGQQFVLSSMNELQDLVTLQAWKQSLFIGIIDKLPSLSEFVDESAPPRLEFSLSLSAPFQQLAGPS</sequence>
<accession>A0A6H5FVA7</accession>
<organism evidence="2 3">
    <name type="scientific">Nesidiocoris tenuis</name>
    <dbReference type="NCBI Taxonomy" id="355587"/>
    <lineage>
        <taxon>Eukaryota</taxon>
        <taxon>Metazoa</taxon>
        <taxon>Ecdysozoa</taxon>
        <taxon>Arthropoda</taxon>
        <taxon>Hexapoda</taxon>
        <taxon>Insecta</taxon>
        <taxon>Pterygota</taxon>
        <taxon>Neoptera</taxon>
        <taxon>Paraneoptera</taxon>
        <taxon>Hemiptera</taxon>
        <taxon>Heteroptera</taxon>
        <taxon>Panheteroptera</taxon>
        <taxon>Cimicomorpha</taxon>
        <taxon>Miridae</taxon>
        <taxon>Dicyphina</taxon>
        <taxon>Nesidiocoris</taxon>
    </lineage>
</organism>
<dbReference type="EMBL" id="CADCXU010000385">
    <property type="protein sequence ID" value="CAA9993324.1"/>
    <property type="molecule type" value="Genomic_DNA"/>
</dbReference>
<proteinExistence type="predicted"/>
<evidence type="ECO:0000256" key="1">
    <source>
        <dbReference type="SAM" id="MobiDB-lite"/>
    </source>
</evidence>
<protein>
    <submittedName>
        <fullName evidence="2">Uncharacterized protein</fullName>
    </submittedName>
</protein>
<evidence type="ECO:0000313" key="3">
    <source>
        <dbReference type="Proteomes" id="UP000479000"/>
    </source>
</evidence>
<feature type="compositionally biased region" description="Low complexity" evidence="1">
    <location>
        <begin position="194"/>
        <end position="206"/>
    </location>
</feature>
<feature type="region of interest" description="Disordered" evidence="1">
    <location>
        <begin position="124"/>
        <end position="159"/>
    </location>
</feature>
<dbReference type="AlphaFoldDB" id="A0A6H5FVA7"/>
<keyword evidence="3" id="KW-1185">Reference proteome</keyword>
<feature type="region of interest" description="Disordered" evidence="1">
    <location>
        <begin position="178"/>
        <end position="211"/>
    </location>
</feature>
<feature type="compositionally biased region" description="Basic and acidic residues" evidence="1">
    <location>
        <begin position="178"/>
        <end position="193"/>
    </location>
</feature>
<evidence type="ECO:0000313" key="2">
    <source>
        <dbReference type="EMBL" id="CAA9993324.1"/>
    </source>
</evidence>
<feature type="region of interest" description="Disordered" evidence="1">
    <location>
        <begin position="227"/>
        <end position="255"/>
    </location>
</feature>
<dbReference type="Proteomes" id="UP000479000">
    <property type="component" value="Unassembled WGS sequence"/>
</dbReference>